<dbReference type="Gene3D" id="3.30.70.360">
    <property type="match status" value="1"/>
</dbReference>
<accession>A0ABP3DWR6</accession>
<comment type="similarity">
    <text evidence="4">Belongs to the peptidase M20A family. N-acetylcitrulline deacetylase subfamily.</text>
</comment>
<evidence type="ECO:0000256" key="1">
    <source>
        <dbReference type="ARBA" id="ARBA00022723"/>
    </source>
</evidence>
<dbReference type="SUPFAM" id="SSF55031">
    <property type="entry name" value="Bacterial exopeptidase dimerisation domain"/>
    <property type="match status" value="1"/>
</dbReference>
<keyword evidence="3 4" id="KW-0170">Cobalt</keyword>
<reference evidence="7" key="1">
    <citation type="journal article" date="2019" name="Int. J. Syst. Evol. Microbiol.">
        <title>The Global Catalogue of Microorganisms (GCM) 10K type strain sequencing project: providing services to taxonomists for standard genome sequencing and annotation.</title>
        <authorList>
            <consortium name="The Broad Institute Genomics Platform"/>
            <consortium name="The Broad Institute Genome Sequencing Center for Infectious Disease"/>
            <person name="Wu L."/>
            <person name="Ma J."/>
        </authorList>
    </citation>
    <scope>NUCLEOTIDE SEQUENCE [LARGE SCALE GENOMIC DNA]</scope>
    <source>
        <strain evidence="7">JCM 16242</strain>
    </source>
</reference>
<dbReference type="RefSeq" id="WP_343879833.1">
    <property type="nucleotide sequence ID" value="NZ_BAAAFO010000001.1"/>
</dbReference>
<feature type="active site" description="Proton donor/acceptor" evidence="4">
    <location>
        <position position="132"/>
    </location>
</feature>
<gene>
    <name evidence="4" type="primary">argE'</name>
    <name evidence="6" type="ORF">GCM10009126_05100</name>
</gene>
<evidence type="ECO:0000256" key="4">
    <source>
        <dbReference type="HAMAP-Rule" id="MF_02236"/>
    </source>
</evidence>
<dbReference type="HAMAP" id="MF_02236">
    <property type="entry name" value="ACDase"/>
    <property type="match status" value="1"/>
</dbReference>
<evidence type="ECO:0000256" key="2">
    <source>
        <dbReference type="ARBA" id="ARBA00022801"/>
    </source>
</evidence>
<feature type="binding site" evidence="4">
    <location>
        <position position="74"/>
    </location>
    <ligand>
        <name>Co(2+)</name>
        <dbReference type="ChEBI" id="CHEBI:48828"/>
    </ligand>
</feature>
<dbReference type="InterPro" id="IPR050072">
    <property type="entry name" value="Peptidase_M20A"/>
</dbReference>
<keyword evidence="1 4" id="KW-0479">Metal-binding</keyword>
<comment type="caution">
    <text evidence="6">The sequence shown here is derived from an EMBL/GenBank/DDBJ whole genome shotgun (WGS) entry which is preliminary data.</text>
</comment>
<dbReference type="EC" id="3.5.1.-" evidence="4"/>
<dbReference type="Pfam" id="PF07687">
    <property type="entry name" value="M20_dimer"/>
    <property type="match status" value="1"/>
</dbReference>
<evidence type="ECO:0000259" key="5">
    <source>
        <dbReference type="Pfam" id="PF07687"/>
    </source>
</evidence>
<comment type="cofactor">
    <cofactor evidence="4">
        <name>Co(2+)</name>
        <dbReference type="ChEBI" id="CHEBI:48828"/>
    </cofactor>
    <text evidence="4">Binds 1 Co(2+) ion per subunit.</text>
</comment>
<evidence type="ECO:0000256" key="3">
    <source>
        <dbReference type="ARBA" id="ARBA00023285"/>
    </source>
</evidence>
<keyword evidence="4" id="KW-0055">Arginine biosynthesis</keyword>
<dbReference type="SUPFAM" id="SSF53187">
    <property type="entry name" value="Zn-dependent exopeptidases"/>
    <property type="match status" value="1"/>
</dbReference>
<dbReference type="Proteomes" id="UP001500657">
    <property type="component" value="Unassembled WGS sequence"/>
</dbReference>
<keyword evidence="7" id="KW-1185">Reference proteome</keyword>
<dbReference type="EMBL" id="BAAAFO010000001">
    <property type="protein sequence ID" value="GAA0242421.1"/>
    <property type="molecule type" value="Genomic_DNA"/>
</dbReference>
<dbReference type="NCBIfam" id="NF006439">
    <property type="entry name" value="PRK08737.1"/>
    <property type="match status" value="1"/>
</dbReference>
<dbReference type="Gene3D" id="3.40.630.10">
    <property type="entry name" value="Zn peptidases"/>
    <property type="match status" value="1"/>
</dbReference>
<dbReference type="InterPro" id="IPR036264">
    <property type="entry name" value="Bact_exopeptidase_dim_dom"/>
</dbReference>
<dbReference type="InterPro" id="IPR002933">
    <property type="entry name" value="Peptidase_M20"/>
</dbReference>
<proteinExistence type="inferred from homology"/>
<dbReference type="InterPro" id="IPR011650">
    <property type="entry name" value="Peptidase_M20_dimer"/>
</dbReference>
<feature type="binding site" evidence="4">
    <location>
        <position position="105"/>
    </location>
    <ligand>
        <name>Co(2+)</name>
        <dbReference type="ChEBI" id="CHEBI:48828"/>
    </ligand>
</feature>
<keyword evidence="2 4" id="KW-0378">Hydrolase</keyword>
<sequence length="376" mass="40337">MGNSEKLLEATLAHLEALVGFDTRNPPRAIDTGGIFDYLRAQLPGFEVTVTDFGAGAVSLHAVRGKPKYLFNVHLDTVPDSPAWTADPHALRITSDRAIGLGACDIKGAAAALLAAANASDGDMALLFSTDEEANDPRCIAGFLRDFPPLPKEEGSYQAVIIAEPTRGEAVLAHRGIQSVLMRFAGHAGHASGEQKASDSALHQAVRWGDAALDFVEAQSHERFGGLTGLRFNIGRIEGGIKANMIAPSAELRFGMRPLPTMNPDDLLERFRALAQPAPAHFEETFRGPSLPAGDTARAEERRLRARDLADELGIPVGNAVDFWTEAALFSAAGYTAFVYGPGDIAQAHSADEWVALDQLQQYAQTIYRIVDRGNA</sequence>
<evidence type="ECO:0000313" key="6">
    <source>
        <dbReference type="EMBL" id="GAA0242421.1"/>
    </source>
</evidence>
<dbReference type="PANTHER" id="PTHR43808:SF31">
    <property type="entry name" value="N-ACETYL-L-CITRULLINE DEACETYLASE"/>
    <property type="match status" value="1"/>
</dbReference>
<feature type="domain" description="Peptidase M20 dimerisation" evidence="5">
    <location>
        <begin position="173"/>
        <end position="278"/>
    </location>
</feature>
<comment type="catalytic activity">
    <reaction evidence="4">
        <text>N(2)-acetyl-L-citrulline + H2O = L-citrulline + acetate</text>
        <dbReference type="Rhea" id="RHEA:61092"/>
        <dbReference type="ChEBI" id="CHEBI:15377"/>
        <dbReference type="ChEBI" id="CHEBI:30089"/>
        <dbReference type="ChEBI" id="CHEBI:57743"/>
        <dbReference type="ChEBI" id="CHEBI:58765"/>
    </reaction>
</comment>
<dbReference type="Pfam" id="PF01546">
    <property type="entry name" value="Peptidase_M20"/>
    <property type="match status" value="1"/>
</dbReference>
<keyword evidence="4" id="KW-0028">Amino-acid biosynthesis</keyword>
<evidence type="ECO:0000313" key="7">
    <source>
        <dbReference type="Proteomes" id="UP001500657"/>
    </source>
</evidence>
<organism evidence="6 7">
    <name type="scientific">Rhodanobacter caeni</name>
    <dbReference type="NCBI Taxonomy" id="657654"/>
    <lineage>
        <taxon>Bacteria</taxon>
        <taxon>Pseudomonadati</taxon>
        <taxon>Pseudomonadota</taxon>
        <taxon>Gammaproteobacteria</taxon>
        <taxon>Lysobacterales</taxon>
        <taxon>Rhodanobacteraceae</taxon>
        <taxon>Rhodanobacter</taxon>
    </lineage>
</organism>
<protein>
    <recommendedName>
        <fullName evidence="4">N-acetyl-L-citrulline deacetylase</fullName>
        <shortName evidence="4">ACDase</shortName>
        <shortName evidence="4">Acetylcitrulline deacetylase</shortName>
        <ecNumber evidence="4">3.5.1.-</ecNumber>
    </recommendedName>
</protein>
<dbReference type="PANTHER" id="PTHR43808">
    <property type="entry name" value="ACETYLORNITHINE DEACETYLASE"/>
    <property type="match status" value="1"/>
</dbReference>
<comment type="pathway">
    <text evidence="4">Amino-acid biosynthesis; L-arginine biosynthesis.</text>
</comment>
<name>A0ABP3DWR6_9GAMM</name>
<comment type="function">
    <text evidence="4">Catalyzes the deacetylation of N-acetyl-L-citrulline to produce L-citrulline. This is a step in an alternative arginine biosynthesis pathway.</text>
</comment>
<dbReference type="InterPro" id="IPR043697">
    <property type="entry name" value="ACDase_ArgE'-like"/>
</dbReference>
<feature type="binding site" evidence="4">
    <location>
        <position position="164"/>
    </location>
    <ligand>
        <name>Co(2+)</name>
        <dbReference type="ChEBI" id="CHEBI:48828"/>
    </ligand>
</feature>